<comment type="similarity">
    <text evidence="1">Belongs to the bacterial sugar transferase family.</text>
</comment>
<dbReference type="EC" id="2.7.8.-" evidence="3"/>
<evidence type="ECO:0000313" key="3">
    <source>
        <dbReference type="EMBL" id="MFB9733540.1"/>
    </source>
</evidence>
<dbReference type="InterPro" id="IPR003362">
    <property type="entry name" value="Bact_transf"/>
</dbReference>
<dbReference type="PANTHER" id="PTHR30576:SF0">
    <property type="entry name" value="UNDECAPRENYL-PHOSPHATE N-ACETYLGALACTOSAMINYL 1-PHOSPHATE TRANSFERASE-RELATED"/>
    <property type="match status" value="1"/>
</dbReference>
<organism evidence="3 4">
    <name type="scientific">Ornithinimicrobium kibberense</name>
    <dbReference type="NCBI Taxonomy" id="282060"/>
    <lineage>
        <taxon>Bacteria</taxon>
        <taxon>Bacillati</taxon>
        <taxon>Actinomycetota</taxon>
        <taxon>Actinomycetes</taxon>
        <taxon>Micrococcales</taxon>
        <taxon>Ornithinimicrobiaceae</taxon>
        <taxon>Ornithinimicrobium</taxon>
    </lineage>
</organism>
<dbReference type="Proteomes" id="UP001589613">
    <property type="component" value="Unassembled WGS sequence"/>
</dbReference>
<protein>
    <submittedName>
        <fullName evidence="3">Sugar transferase</fullName>
        <ecNumber evidence="3">2.7.8.-</ecNumber>
    </submittedName>
</protein>
<evidence type="ECO:0000256" key="1">
    <source>
        <dbReference type="ARBA" id="ARBA00006464"/>
    </source>
</evidence>
<dbReference type="RefSeq" id="WP_377466786.1">
    <property type="nucleotide sequence ID" value="NZ_JBHMAX010000059.1"/>
</dbReference>
<feature type="non-terminal residue" evidence="3">
    <location>
        <position position="1"/>
    </location>
</feature>
<keyword evidence="3" id="KW-0808">Transferase</keyword>
<keyword evidence="4" id="KW-1185">Reference proteome</keyword>
<gene>
    <name evidence="3" type="ORF">ACFFN0_15965</name>
</gene>
<dbReference type="Pfam" id="PF02397">
    <property type="entry name" value="Bac_transf"/>
    <property type="match status" value="1"/>
</dbReference>
<comment type="caution">
    <text evidence="3">The sequence shown here is derived from an EMBL/GenBank/DDBJ whole genome shotgun (WGS) entry which is preliminary data.</text>
</comment>
<name>A0ABV5V700_9MICO</name>
<reference evidence="3 4" key="1">
    <citation type="submission" date="2024-09" db="EMBL/GenBank/DDBJ databases">
        <authorList>
            <person name="Sun Q."/>
            <person name="Mori K."/>
        </authorList>
    </citation>
    <scope>NUCLEOTIDE SEQUENCE [LARGE SCALE GENOMIC DNA]</scope>
    <source>
        <strain evidence="3 4">JCM 12763</strain>
    </source>
</reference>
<proteinExistence type="inferred from homology"/>
<evidence type="ECO:0000259" key="2">
    <source>
        <dbReference type="Pfam" id="PF02397"/>
    </source>
</evidence>
<dbReference type="GO" id="GO:0016740">
    <property type="term" value="F:transferase activity"/>
    <property type="evidence" value="ECO:0007669"/>
    <property type="project" value="UniProtKB-KW"/>
</dbReference>
<feature type="domain" description="Bacterial sugar transferase" evidence="2">
    <location>
        <begin position="6"/>
        <end position="168"/>
    </location>
</feature>
<accession>A0ABV5V700</accession>
<evidence type="ECO:0000313" key="4">
    <source>
        <dbReference type="Proteomes" id="UP001589613"/>
    </source>
</evidence>
<sequence length="188" mass="20982">PFSAVVIGLLAPTIKLKDGGPVFHKATRVGLHGAPFTMFKLRTMQVDAPDLRNPDGSTYSGPNDPRVTHLGNFLRKTSLDELPQVFNVFRGDMSFVGPRPDLIEQAMYYDDLTRKKLTVRPGVTGYNQAYFRNSIPWSERLGNDVFYARNVSVLFDLRILLRTFVSLVTPVGIARVHQTSRGDSNVAT</sequence>
<dbReference type="EMBL" id="JBHMAX010000059">
    <property type="protein sequence ID" value="MFB9733540.1"/>
    <property type="molecule type" value="Genomic_DNA"/>
</dbReference>
<dbReference type="PANTHER" id="PTHR30576">
    <property type="entry name" value="COLANIC BIOSYNTHESIS UDP-GLUCOSE LIPID CARRIER TRANSFERASE"/>
    <property type="match status" value="1"/>
</dbReference>